<dbReference type="Proteomes" id="UP001165135">
    <property type="component" value="Unassembled WGS sequence"/>
</dbReference>
<gene>
    <name evidence="1" type="ORF">Airi01_074850</name>
</gene>
<dbReference type="InterPro" id="IPR025355">
    <property type="entry name" value="DUF4259"/>
</dbReference>
<dbReference type="Pfam" id="PF14078">
    <property type="entry name" value="DUF4259"/>
    <property type="match status" value="1"/>
</dbReference>
<protein>
    <recommendedName>
        <fullName evidence="3">DUF4259 domain-containing protein</fullName>
    </recommendedName>
</protein>
<dbReference type="RefSeq" id="WP_285630348.1">
    <property type="nucleotide sequence ID" value="NZ_BSTJ01000011.1"/>
</dbReference>
<dbReference type="AlphaFoldDB" id="A0A9W6RP44"/>
<accession>A0A9W6RP44</accession>
<sequence length="136" mass="14711">MGTWGVGPFDSDTAEDFVDGLENLSVPQRIEVLRAAFRRAIDAGDSEPLPGEIIAAAAVVAANMPAGETLSWNEDYPGISEWLVRPIPSDVAALSIQALEAALPANGWFWQSWIDDEEKRESEAVVSRIKSVLSSQ</sequence>
<proteinExistence type="predicted"/>
<evidence type="ECO:0000313" key="2">
    <source>
        <dbReference type="Proteomes" id="UP001165135"/>
    </source>
</evidence>
<reference evidence="1" key="1">
    <citation type="submission" date="2023-03" db="EMBL/GenBank/DDBJ databases">
        <title>Actinoallomurus iriomotensis NBRC 103681.</title>
        <authorList>
            <person name="Ichikawa N."/>
            <person name="Sato H."/>
            <person name="Tonouchi N."/>
        </authorList>
    </citation>
    <scope>NUCLEOTIDE SEQUENCE</scope>
    <source>
        <strain evidence="1">NBRC 103681</strain>
    </source>
</reference>
<evidence type="ECO:0000313" key="1">
    <source>
        <dbReference type="EMBL" id="GLY79218.1"/>
    </source>
</evidence>
<name>A0A9W6RP44_9ACTN</name>
<organism evidence="1 2">
    <name type="scientific">Actinoallomurus iriomotensis</name>
    <dbReference type="NCBI Taxonomy" id="478107"/>
    <lineage>
        <taxon>Bacteria</taxon>
        <taxon>Bacillati</taxon>
        <taxon>Actinomycetota</taxon>
        <taxon>Actinomycetes</taxon>
        <taxon>Streptosporangiales</taxon>
        <taxon>Thermomonosporaceae</taxon>
        <taxon>Actinoallomurus</taxon>
    </lineage>
</organism>
<evidence type="ECO:0008006" key="3">
    <source>
        <dbReference type="Google" id="ProtNLM"/>
    </source>
</evidence>
<comment type="caution">
    <text evidence="1">The sequence shown here is derived from an EMBL/GenBank/DDBJ whole genome shotgun (WGS) entry which is preliminary data.</text>
</comment>
<dbReference type="EMBL" id="BSTJ01000011">
    <property type="protein sequence ID" value="GLY79218.1"/>
    <property type="molecule type" value="Genomic_DNA"/>
</dbReference>